<dbReference type="Proteomes" id="UP000076632">
    <property type="component" value="Unassembled WGS sequence"/>
</dbReference>
<dbReference type="InParanoid" id="A0A164ZS98"/>
<organism evidence="1 2">
    <name type="scientific">Xylona heveae (strain CBS 132557 / TC161)</name>
    <dbReference type="NCBI Taxonomy" id="1328760"/>
    <lineage>
        <taxon>Eukaryota</taxon>
        <taxon>Fungi</taxon>
        <taxon>Dikarya</taxon>
        <taxon>Ascomycota</taxon>
        <taxon>Pezizomycotina</taxon>
        <taxon>Xylonomycetes</taxon>
        <taxon>Xylonales</taxon>
        <taxon>Xylonaceae</taxon>
        <taxon>Xylona</taxon>
    </lineage>
</organism>
<sequence length="90" mass="10514">MSSSYSVLWPRSSMLFLLLLLLLSPYYTVPITFCWAPLVLSNNVAVVQTIETHINTLASADRHPHIIFLNFRLRSKRLWLQNWDITNIKN</sequence>
<dbReference type="EMBL" id="KV407466">
    <property type="protein sequence ID" value="KZF19449.1"/>
    <property type="molecule type" value="Genomic_DNA"/>
</dbReference>
<name>A0A164ZS98_XYLHT</name>
<proteinExistence type="predicted"/>
<evidence type="ECO:0000313" key="2">
    <source>
        <dbReference type="Proteomes" id="UP000076632"/>
    </source>
</evidence>
<gene>
    <name evidence="1" type="ORF">L228DRAFT_251041</name>
</gene>
<protein>
    <submittedName>
        <fullName evidence="1">Uncharacterized protein</fullName>
    </submittedName>
</protein>
<dbReference type="RefSeq" id="XP_018185004.1">
    <property type="nucleotide sequence ID" value="XM_018333466.1"/>
</dbReference>
<dbReference type="AlphaFoldDB" id="A0A164ZS98"/>
<reference evidence="1 2" key="1">
    <citation type="journal article" date="2016" name="Fungal Biol.">
        <title>The genome of Xylona heveae provides a window into fungal endophytism.</title>
        <authorList>
            <person name="Gazis R."/>
            <person name="Kuo A."/>
            <person name="Riley R."/>
            <person name="LaButti K."/>
            <person name="Lipzen A."/>
            <person name="Lin J."/>
            <person name="Amirebrahimi M."/>
            <person name="Hesse C.N."/>
            <person name="Spatafora J.W."/>
            <person name="Henrissat B."/>
            <person name="Hainaut M."/>
            <person name="Grigoriev I.V."/>
            <person name="Hibbett D.S."/>
        </authorList>
    </citation>
    <scope>NUCLEOTIDE SEQUENCE [LARGE SCALE GENOMIC DNA]</scope>
    <source>
        <strain evidence="1 2">TC161</strain>
    </source>
</reference>
<evidence type="ECO:0000313" key="1">
    <source>
        <dbReference type="EMBL" id="KZF19449.1"/>
    </source>
</evidence>
<accession>A0A164ZS98</accession>
<dbReference type="GeneID" id="28898603"/>
<keyword evidence="2" id="KW-1185">Reference proteome</keyword>